<keyword evidence="3" id="KW-0418">Kinase</keyword>
<dbReference type="SUPFAM" id="SSF56112">
    <property type="entry name" value="Protein kinase-like (PK-like)"/>
    <property type="match status" value="1"/>
</dbReference>
<name>A0A8H5CJY0_9AGAR</name>
<dbReference type="InterPro" id="IPR000719">
    <property type="entry name" value="Prot_kinase_dom"/>
</dbReference>
<proteinExistence type="predicted"/>
<evidence type="ECO:0000256" key="4">
    <source>
        <dbReference type="ARBA" id="ARBA00022840"/>
    </source>
</evidence>
<dbReference type="PANTHER" id="PTHR44329">
    <property type="entry name" value="SERINE/THREONINE-PROTEIN KINASE TNNI3K-RELATED"/>
    <property type="match status" value="1"/>
</dbReference>
<feature type="region of interest" description="Disordered" evidence="5">
    <location>
        <begin position="1"/>
        <end position="21"/>
    </location>
</feature>
<dbReference type="InterPro" id="IPR008271">
    <property type="entry name" value="Ser/Thr_kinase_AS"/>
</dbReference>
<organism evidence="7 8">
    <name type="scientific">Ephemerocybe angulata</name>
    <dbReference type="NCBI Taxonomy" id="980116"/>
    <lineage>
        <taxon>Eukaryota</taxon>
        <taxon>Fungi</taxon>
        <taxon>Dikarya</taxon>
        <taxon>Basidiomycota</taxon>
        <taxon>Agaricomycotina</taxon>
        <taxon>Agaricomycetes</taxon>
        <taxon>Agaricomycetidae</taxon>
        <taxon>Agaricales</taxon>
        <taxon>Agaricineae</taxon>
        <taxon>Psathyrellaceae</taxon>
        <taxon>Ephemerocybe</taxon>
    </lineage>
</organism>
<keyword evidence="1" id="KW-0808">Transferase</keyword>
<evidence type="ECO:0000256" key="3">
    <source>
        <dbReference type="ARBA" id="ARBA00022777"/>
    </source>
</evidence>
<dbReference type="SMART" id="SM00220">
    <property type="entry name" value="S_TKc"/>
    <property type="match status" value="1"/>
</dbReference>
<evidence type="ECO:0000259" key="6">
    <source>
        <dbReference type="PROSITE" id="PS50011"/>
    </source>
</evidence>
<keyword evidence="8" id="KW-1185">Reference proteome</keyword>
<dbReference type="PROSITE" id="PS50011">
    <property type="entry name" value="PROTEIN_KINASE_DOM"/>
    <property type="match status" value="1"/>
</dbReference>
<gene>
    <name evidence="7" type="ORF">D9611_001605</name>
</gene>
<reference evidence="7 8" key="1">
    <citation type="journal article" date="2020" name="ISME J.">
        <title>Uncovering the hidden diversity of litter-decomposition mechanisms in mushroom-forming fungi.</title>
        <authorList>
            <person name="Floudas D."/>
            <person name="Bentzer J."/>
            <person name="Ahren D."/>
            <person name="Johansson T."/>
            <person name="Persson P."/>
            <person name="Tunlid A."/>
        </authorList>
    </citation>
    <scope>NUCLEOTIDE SEQUENCE [LARGE SCALE GENOMIC DNA]</scope>
    <source>
        <strain evidence="7 8">CBS 175.51</strain>
    </source>
</reference>
<accession>A0A8H5CJY0</accession>
<dbReference type="Pfam" id="PF00069">
    <property type="entry name" value="Pkinase"/>
    <property type="match status" value="1"/>
</dbReference>
<dbReference type="InterPro" id="IPR051681">
    <property type="entry name" value="Ser/Thr_Kinases-Pseudokinases"/>
</dbReference>
<dbReference type="PROSITE" id="PS00108">
    <property type="entry name" value="PROTEIN_KINASE_ST"/>
    <property type="match status" value="1"/>
</dbReference>
<dbReference type="Proteomes" id="UP000541558">
    <property type="component" value="Unassembled WGS sequence"/>
</dbReference>
<protein>
    <recommendedName>
        <fullName evidence="6">Protein kinase domain-containing protein</fullName>
    </recommendedName>
</protein>
<feature type="domain" description="Protein kinase" evidence="6">
    <location>
        <begin position="126"/>
        <end position="436"/>
    </location>
</feature>
<dbReference type="PANTHER" id="PTHR44329:SF288">
    <property type="entry name" value="MITOGEN-ACTIVATED PROTEIN KINASE KINASE KINASE 20"/>
    <property type="match status" value="1"/>
</dbReference>
<dbReference type="AlphaFoldDB" id="A0A8H5CJY0"/>
<dbReference type="EMBL" id="JAACJK010000001">
    <property type="protein sequence ID" value="KAF5342037.1"/>
    <property type="molecule type" value="Genomic_DNA"/>
</dbReference>
<keyword evidence="4" id="KW-0067">ATP-binding</keyword>
<evidence type="ECO:0000256" key="5">
    <source>
        <dbReference type="SAM" id="MobiDB-lite"/>
    </source>
</evidence>
<dbReference type="GO" id="GO:0004674">
    <property type="term" value="F:protein serine/threonine kinase activity"/>
    <property type="evidence" value="ECO:0007669"/>
    <property type="project" value="TreeGrafter"/>
</dbReference>
<evidence type="ECO:0000313" key="8">
    <source>
        <dbReference type="Proteomes" id="UP000541558"/>
    </source>
</evidence>
<evidence type="ECO:0000256" key="1">
    <source>
        <dbReference type="ARBA" id="ARBA00022679"/>
    </source>
</evidence>
<dbReference type="GO" id="GO:0005524">
    <property type="term" value="F:ATP binding"/>
    <property type="evidence" value="ECO:0007669"/>
    <property type="project" value="UniProtKB-KW"/>
</dbReference>
<feature type="compositionally biased region" description="Polar residues" evidence="5">
    <location>
        <begin position="1"/>
        <end position="10"/>
    </location>
</feature>
<evidence type="ECO:0000256" key="2">
    <source>
        <dbReference type="ARBA" id="ARBA00022741"/>
    </source>
</evidence>
<feature type="compositionally biased region" description="Low complexity" evidence="5">
    <location>
        <begin position="11"/>
        <end position="21"/>
    </location>
</feature>
<dbReference type="InterPro" id="IPR011009">
    <property type="entry name" value="Kinase-like_dom_sf"/>
</dbReference>
<comment type="caution">
    <text evidence="7">The sequence shown here is derived from an EMBL/GenBank/DDBJ whole genome shotgun (WGS) entry which is preliminary data.</text>
</comment>
<dbReference type="Gene3D" id="1.10.510.10">
    <property type="entry name" value="Transferase(Phosphotransferase) domain 1"/>
    <property type="match status" value="1"/>
</dbReference>
<dbReference type="OrthoDB" id="346907at2759"/>
<keyword evidence="2" id="KW-0547">Nucleotide-binding</keyword>
<evidence type="ECO:0000313" key="7">
    <source>
        <dbReference type="EMBL" id="KAF5342037.1"/>
    </source>
</evidence>
<sequence length="436" mass="48613">MVKDATSTHLSSASQPSGPGQSEAFLGLLERALEAYETPPECEEGERQLMAALLHIMADEDHLRCLLALKGSLAQRVVDAMYKVHHLYGSSEGPQRRRWLATLTIIAQGAKILPSALTIDAQIHEITSWPAIWQAPMVDILEGALSSGAQVCAKKYRSRPEIRGAVVKMFIKEAIMWSTHPHERLLPFQGVYRGEGGLINIDWSYLVSQRKPFGSLSEYLDERPNADRRKLIKDILEAMMYLHHEQVVHGDIKSSNVFVDAEGRACLADFGLSRYVDAQVLEEFDEVCSPAAGLIIWRAPEWTEALFKDRFMPPTLATDVWSLGCVIYEVDNPTSPHLILEPPLTRVTLQVITGQLPFADFFNVKTGPSYRDLGPLHNAIVIDGTRPSKPSPESQAFASFGLTDEIWEAMEWCWARDPAKRPSVHELFAKLCAAGL</sequence>